<comment type="similarity">
    <text evidence="1">Belongs to the SufE family.</text>
</comment>
<dbReference type="Proteomes" id="UP000199236">
    <property type="component" value="Unassembled WGS sequence"/>
</dbReference>
<sequence length="140" mass="15358">MPLSIDEIIENFSFIDDWEERYRYVIELGRELEDLPQEAMTSENKVEGCVSQVWLTTEVNGDASNPTLTFQGDSDAHIVKGLVAIALATFSGKTAKDILGTDADAIFDQIGLRDHLTPQRSNGLSAMIGRIKSDAQKALG</sequence>
<evidence type="ECO:0000313" key="4">
    <source>
        <dbReference type="Proteomes" id="UP000199236"/>
    </source>
</evidence>
<dbReference type="SUPFAM" id="SSF82649">
    <property type="entry name" value="SufE/NifU"/>
    <property type="match status" value="1"/>
</dbReference>
<evidence type="ECO:0000259" key="2">
    <source>
        <dbReference type="Pfam" id="PF02657"/>
    </source>
</evidence>
<dbReference type="Gene3D" id="3.90.1010.10">
    <property type="match status" value="1"/>
</dbReference>
<dbReference type="OrthoDB" id="9799320at2"/>
<dbReference type="PANTHER" id="PTHR43597:SF5">
    <property type="entry name" value="SUFE-LIKE PROTEIN 2, CHLOROPLASTIC"/>
    <property type="match status" value="1"/>
</dbReference>
<dbReference type="EMBL" id="FOVR01000001">
    <property type="protein sequence ID" value="SFN56529.1"/>
    <property type="molecule type" value="Genomic_DNA"/>
</dbReference>
<keyword evidence="4" id="KW-1185">Reference proteome</keyword>
<dbReference type="AlphaFoldDB" id="A0A1I5A2Q6"/>
<reference evidence="3 4" key="1">
    <citation type="submission" date="2016-10" db="EMBL/GenBank/DDBJ databases">
        <authorList>
            <person name="de Groot N.N."/>
        </authorList>
    </citation>
    <scope>NUCLEOTIDE SEQUENCE [LARGE SCALE GENOMIC DNA]</scope>
    <source>
        <strain evidence="3 4">CGMCC 1.9157</strain>
    </source>
</reference>
<proteinExistence type="inferred from homology"/>
<organism evidence="3 4">
    <name type="scientific">Cohaesibacter marisflavi</name>
    <dbReference type="NCBI Taxonomy" id="655353"/>
    <lineage>
        <taxon>Bacteria</taxon>
        <taxon>Pseudomonadati</taxon>
        <taxon>Pseudomonadota</taxon>
        <taxon>Alphaproteobacteria</taxon>
        <taxon>Hyphomicrobiales</taxon>
        <taxon>Cohaesibacteraceae</taxon>
    </lineage>
</organism>
<dbReference type="RefSeq" id="WP_090068160.1">
    <property type="nucleotide sequence ID" value="NZ_FOVR01000001.1"/>
</dbReference>
<dbReference type="Pfam" id="PF02657">
    <property type="entry name" value="SufE"/>
    <property type="match status" value="1"/>
</dbReference>
<evidence type="ECO:0000313" key="3">
    <source>
        <dbReference type="EMBL" id="SFN56529.1"/>
    </source>
</evidence>
<protein>
    <submittedName>
        <fullName evidence="3">Cysteine desulfuration protein SufE</fullName>
    </submittedName>
</protein>
<dbReference type="STRING" id="655353.SAMN04488056_101317"/>
<name>A0A1I5A2Q6_9HYPH</name>
<evidence type="ECO:0000256" key="1">
    <source>
        <dbReference type="ARBA" id="ARBA00010282"/>
    </source>
</evidence>
<accession>A0A1I5A2Q6</accession>
<gene>
    <name evidence="3" type="ORF">SAMN04488056_101317</name>
</gene>
<dbReference type="InterPro" id="IPR003808">
    <property type="entry name" value="Fe-S_metab-assoc_dom"/>
</dbReference>
<dbReference type="PANTHER" id="PTHR43597">
    <property type="entry name" value="SULFUR ACCEPTOR PROTEIN CSDE"/>
    <property type="match status" value="1"/>
</dbReference>
<feature type="domain" description="Fe-S metabolism associated" evidence="2">
    <location>
        <begin position="9"/>
        <end position="133"/>
    </location>
</feature>